<dbReference type="InterPro" id="IPR000048">
    <property type="entry name" value="IQ_motif_EF-hand-BS"/>
</dbReference>
<dbReference type="PROSITE" id="PS50096">
    <property type="entry name" value="IQ"/>
    <property type="match status" value="1"/>
</dbReference>
<dbReference type="InterPro" id="IPR052142">
    <property type="entry name" value="Calmodulin_Regulator_PCP4-like"/>
</dbReference>
<dbReference type="SMART" id="SM00015">
    <property type="entry name" value="IQ"/>
    <property type="match status" value="7"/>
</dbReference>
<dbReference type="Proteomes" id="UP000695022">
    <property type="component" value="Unplaced"/>
</dbReference>
<dbReference type="RefSeq" id="XP_014668795.1">
    <property type="nucleotide sequence ID" value="XM_014813309.1"/>
</dbReference>
<feature type="compositionally biased region" description="Acidic residues" evidence="2">
    <location>
        <begin position="215"/>
        <end position="228"/>
    </location>
</feature>
<feature type="region of interest" description="Disordered" evidence="2">
    <location>
        <begin position="1"/>
        <end position="509"/>
    </location>
</feature>
<feature type="non-terminal residue" evidence="4">
    <location>
        <position position="1"/>
    </location>
</feature>
<sequence>PTATVNPRTKTPDDVNIRASNGVESKKVSDDADRDLDQIAEGRESQPTAPEGSTAARPDAEEEVDIDLDDPNVEAAAQQIQGAFRRYQKSKATVDEPAPPSPMPAASTREEQEEVDIDLTDPEVEKAATKIQGAFRRHTKAKGEDSAAKAVQPEAPQAEARKEEEEEEIDIDLNDPEVEKAATKIQGAFRRHKQPAPVAAEQQTTPAAETTKSNEEEEIDIDLNDPEVEQAATKIQGAFRRHTKAKDGESEKPKEAETQIIDAAEKDDMPAAKKSAEEEEIDIDLKDPEVGKAASTIQGVFRRRKPKAAKPAAPAIDQQDKVPSMEDAGASSKKLQSPENVRASSKKLQSSEDVRASSKKLQSSEDVRASSKKLQSSEDVRASSKKLQSSEDVGASTQKLRKSSLKAGDSAADGSDAKAATADVTQQQQNAGGEEEEIDIDLTDPEVAQAATKIQGVFRRHQKKTPKVELKPDEPNPDGLKEPAELKPPEVETGRTPEDGAEAEIDIDLNDPEVAVAANKIQKSYRNFQSKKQPKVAQATADGLDQVLSDPEAVKAIGKIQESLKDVTLISPQRANRYLPAADEAQKETVTMATTTRDGEEEIDIDLTDPDVAKAATKIQSSFRGHLAKKKVAS</sequence>
<comment type="similarity">
    <text evidence="1">Belongs to the PCP4 family.</text>
</comment>
<feature type="compositionally biased region" description="Basic and acidic residues" evidence="2">
    <location>
        <begin position="349"/>
        <end position="382"/>
    </location>
</feature>
<reference evidence="4" key="1">
    <citation type="submission" date="2025-08" db="UniProtKB">
        <authorList>
            <consortium name="RefSeq"/>
        </authorList>
    </citation>
    <scope>IDENTIFICATION</scope>
</reference>
<feature type="compositionally biased region" description="Basic and acidic residues" evidence="2">
    <location>
        <begin position="466"/>
        <end position="498"/>
    </location>
</feature>
<organism evidence="3 4">
    <name type="scientific">Priapulus caudatus</name>
    <name type="common">Priapulid worm</name>
    <dbReference type="NCBI Taxonomy" id="37621"/>
    <lineage>
        <taxon>Eukaryota</taxon>
        <taxon>Metazoa</taxon>
        <taxon>Ecdysozoa</taxon>
        <taxon>Scalidophora</taxon>
        <taxon>Priapulida</taxon>
        <taxon>Priapulimorpha</taxon>
        <taxon>Priapulimorphida</taxon>
        <taxon>Priapulidae</taxon>
        <taxon>Priapulus</taxon>
    </lineage>
</organism>
<feature type="compositionally biased region" description="Basic and acidic residues" evidence="2">
    <location>
        <begin position="24"/>
        <end position="44"/>
    </location>
</feature>
<evidence type="ECO:0000313" key="4">
    <source>
        <dbReference type="RefSeq" id="XP_014668795.1"/>
    </source>
</evidence>
<dbReference type="PANTHER" id="PTHR15359">
    <property type="entry name" value="IG-LIKE DOMAIN-CONTAINING PROTEIN"/>
    <property type="match status" value="1"/>
</dbReference>
<accession>A0ABM1E9C4</accession>
<feature type="compositionally biased region" description="Acidic residues" evidence="2">
    <location>
        <begin position="164"/>
        <end position="176"/>
    </location>
</feature>
<evidence type="ECO:0000313" key="3">
    <source>
        <dbReference type="Proteomes" id="UP000695022"/>
    </source>
</evidence>
<feature type="compositionally biased region" description="Low complexity" evidence="2">
    <location>
        <begin position="405"/>
        <end position="432"/>
    </location>
</feature>
<name>A0ABM1E9C4_PRICU</name>
<feature type="compositionally biased region" description="Polar residues" evidence="2">
    <location>
        <begin position="385"/>
        <end position="398"/>
    </location>
</feature>
<dbReference type="PANTHER" id="PTHR15359:SF8">
    <property type="entry name" value="PROTEIN CBG01055"/>
    <property type="match status" value="1"/>
</dbReference>
<dbReference type="GeneID" id="106810042"/>
<evidence type="ECO:0000256" key="1">
    <source>
        <dbReference type="ARBA" id="ARBA00038017"/>
    </source>
</evidence>
<feature type="compositionally biased region" description="Polar residues" evidence="2">
    <location>
        <begin position="333"/>
        <end position="348"/>
    </location>
</feature>
<evidence type="ECO:0000256" key="2">
    <source>
        <dbReference type="SAM" id="MobiDB-lite"/>
    </source>
</evidence>
<feature type="compositionally biased region" description="Basic and acidic residues" evidence="2">
    <location>
        <begin position="245"/>
        <end position="276"/>
    </location>
</feature>
<feature type="compositionally biased region" description="Acidic residues" evidence="2">
    <location>
        <begin position="433"/>
        <end position="444"/>
    </location>
</feature>
<gene>
    <name evidence="4" type="primary">LOC106810042</name>
</gene>
<feature type="compositionally biased region" description="Acidic residues" evidence="2">
    <location>
        <begin position="499"/>
        <end position="509"/>
    </location>
</feature>
<feature type="compositionally biased region" description="Acidic residues" evidence="2">
    <location>
        <begin position="60"/>
        <end position="72"/>
    </location>
</feature>
<dbReference type="Pfam" id="PF00612">
    <property type="entry name" value="IQ"/>
    <property type="match status" value="1"/>
</dbReference>
<proteinExistence type="inferred from homology"/>
<feature type="compositionally biased region" description="Acidic residues" evidence="2">
    <location>
        <begin position="111"/>
        <end position="122"/>
    </location>
</feature>
<dbReference type="Gene3D" id="1.20.5.190">
    <property type="match status" value="1"/>
</dbReference>
<protein>
    <submittedName>
        <fullName evidence="4">Retinitis pigmentosa 1-like 1 protein</fullName>
    </submittedName>
</protein>
<keyword evidence="3" id="KW-1185">Reference proteome</keyword>
<feature type="compositionally biased region" description="Low complexity" evidence="2">
    <location>
        <begin position="195"/>
        <end position="211"/>
    </location>
</feature>